<protein>
    <submittedName>
        <fullName evidence="1">Uncharacterized protein</fullName>
    </submittedName>
</protein>
<accession>A0A8C9UWK2</accession>
<evidence type="ECO:0000313" key="2">
    <source>
        <dbReference type="Proteomes" id="UP000694422"/>
    </source>
</evidence>
<evidence type="ECO:0000313" key="1">
    <source>
        <dbReference type="Ensembl" id="ENSSDAP00000026018.1"/>
    </source>
</evidence>
<proteinExistence type="predicted"/>
<dbReference type="Ensembl" id="ENSSDAT00000029741.1">
    <property type="protein sequence ID" value="ENSSDAP00000026018.1"/>
    <property type="gene ID" value="ENSSDAG00000023615.1"/>
</dbReference>
<sequence length="83" mass="9141">LSEQAPQLRWPPRDYAVGPMDSLCVQLLRAGKAKAVSHSAPASHRISEDGDDPEVGEAREVFDVLVLRPLWVILSIGCELFCQ</sequence>
<reference evidence="1" key="1">
    <citation type="submission" date="2025-08" db="UniProtKB">
        <authorList>
            <consortium name="Ensembl"/>
        </authorList>
    </citation>
    <scope>IDENTIFICATION</scope>
</reference>
<dbReference type="Proteomes" id="UP000694422">
    <property type="component" value="Unplaced"/>
</dbReference>
<keyword evidence="2" id="KW-1185">Reference proteome</keyword>
<name>A0A8C9UWK2_SPEDA</name>
<dbReference type="AlphaFoldDB" id="A0A8C9UWK2"/>
<organism evidence="1 2">
    <name type="scientific">Spermophilus dauricus</name>
    <name type="common">Daurian ground squirrel</name>
    <dbReference type="NCBI Taxonomy" id="99837"/>
    <lineage>
        <taxon>Eukaryota</taxon>
        <taxon>Metazoa</taxon>
        <taxon>Chordata</taxon>
        <taxon>Craniata</taxon>
        <taxon>Vertebrata</taxon>
        <taxon>Euteleostomi</taxon>
        <taxon>Mammalia</taxon>
        <taxon>Eutheria</taxon>
        <taxon>Euarchontoglires</taxon>
        <taxon>Glires</taxon>
        <taxon>Rodentia</taxon>
        <taxon>Sciuromorpha</taxon>
        <taxon>Sciuridae</taxon>
        <taxon>Xerinae</taxon>
        <taxon>Marmotini</taxon>
        <taxon>Spermophilus</taxon>
    </lineage>
</organism>
<reference evidence="1" key="2">
    <citation type="submission" date="2025-09" db="UniProtKB">
        <authorList>
            <consortium name="Ensembl"/>
        </authorList>
    </citation>
    <scope>IDENTIFICATION</scope>
</reference>